<dbReference type="SUPFAM" id="SSF56300">
    <property type="entry name" value="Metallo-dependent phosphatases"/>
    <property type="match status" value="1"/>
</dbReference>
<dbReference type="Gene3D" id="2.60.40.10">
    <property type="entry name" value="Immunoglobulins"/>
    <property type="match status" value="1"/>
</dbReference>
<dbReference type="InterPro" id="IPR029052">
    <property type="entry name" value="Metallo-depent_PP-like"/>
</dbReference>
<dbReference type="RefSeq" id="WP_193189929.1">
    <property type="nucleotide sequence ID" value="NZ_JACZFR010000009.1"/>
</dbReference>
<evidence type="ECO:0000313" key="4">
    <source>
        <dbReference type="Proteomes" id="UP001596425"/>
    </source>
</evidence>
<dbReference type="PROSITE" id="PS50853">
    <property type="entry name" value="FN3"/>
    <property type="match status" value="1"/>
</dbReference>
<feature type="domain" description="Fibronectin type-III" evidence="2">
    <location>
        <begin position="436"/>
        <end position="537"/>
    </location>
</feature>
<dbReference type="InterPro" id="IPR004843">
    <property type="entry name" value="Calcineurin-like_PHP"/>
</dbReference>
<keyword evidence="4" id="KW-1185">Reference proteome</keyword>
<gene>
    <name evidence="3" type="ORF">ACFQBM_12875</name>
</gene>
<accession>A0ABW1YQ37</accession>
<dbReference type="EMBL" id="JBHSVR010000001">
    <property type="protein sequence ID" value="MFC6634185.1"/>
    <property type="molecule type" value="Genomic_DNA"/>
</dbReference>
<name>A0ABW1YQ37_9GAMM</name>
<comment type="caution">
    <text evidence="3">The sequence shown here is derived from an EMBL/GenBank/DDBJ whole genome shotgun (WGS) entry which is preliminary data.</text>
</comment>
<evidence type="ECO:0000259" key="2">
    <source>
        <dbReference type="PROSITE" id="PS50853"/>
    </source>
</evidence>
<dbReference type="InterPro" id="IPR003961">
    <property type="entry name" value="FN3_dom"/>
</dbReference>
<evidence type="ECO:0000256" key="1">
    <source>
        <dbReference type="SAM" id="SignalP"/>
    </source>
</evidence>
<dbReference type="Proteomes" id="UP001596425">
    <property type="component" value="Unassembled WGS sequence"/>
</dbReference>
<protein>
    <submittedName>
        <fullName evidence="3">Metallophosphoesterase</fullName>
    </submittedName>
</protein>
<reference evidence="4" key="1">
    <citation type="journal article" date="2019" name="Int. J. Syst. Evol. Microbiol.">
        <title>The Global Catalogue of Microorganisms (GCM) 10K type strain sequencing project: providing services to taxonomists for standard genome sequencing and annotation.</title>
        <authorList>
            <consortium name="The Broad Institute Genomics Platform"/>
            <consortium name="The Broad Institute Genome Sequencing Center for Infectious Disease"/>
            <person name="Wu L."/>
            <person name="Ma J."/>
        </authorList>
    </citation>
    <scope>NUCLEOTIDE SEQUENCE [LARGE SCALE GENOMIC DNA]</scope>
    <source>
        <strain evidence="4">CGMCC 1.13718</strain>
    </source>
</reference>
<dbReference type="CDD" id="cd00063">
    <property type="entry name" value="FN3"/>
    <property type="match status" value="1"/>
</dbReference>
<dbReference type="Gene3D" id="3.60.21.10">
    <property type="match status" value="1"/>
</dbReference>
<dbReference type="Gene3D" id="2.60.120.260">
    <property type="entry name" value="Galactose-binding domain-like"/>
    <property type="match status" value="2"/>
</dbReference>
<dbReference type="InterPro" id="IPR036116">
    <property type="entry name" value="FN3_sf"/>
</dbReference>
<dbReference type="PANTHER" id="PTHR45867">
    <property type="entry name" value="PURPLE ACID PHOSPHATASE"/>
    <property type="match status" value="1"/>
</dbReference>
<proteinExistence type="predicted"/>
<feature type="signal peptide" evidence="1">
    <location>
        <begin position="1"/>
        <end position="27"/>
    </location>
</feature>
<dbReference type="SUPFAM" id="SSF49265">
    <property type="entry name" value="Fibronectin type III"/>
    <property type="match status" value="1"/>
</dbReference>
<organism evidence="3 4">
    <name type="scientific">Microbulbifer taiwanensis</name>
    <dbReference type="NCBI Taxonomy" id="986746"/>
    <lineage>
        <taxon>Bacteria</taxon>
        <taxon>Pseudomonadati</taxon>
        <taxon>Pseudomonadota</taxon>
        <taxon>Gammaproteobacteria</taxon>
        <taxon>Cellvibrionales</taxon>
        <taxon>Microbulbiferaceae</taxon>
        <taxon>Microbulbifer</taxon>
    </lineage>
</organism>
<feature type="chain" id="PRO_5046281627" evidence="1">
    <location>
        <begin position="28"/>
        <end position="875"/>
    </location>
</feature>
<sequence>MNLKAIRSRSLSPLLFALFLCTPLASASPGFLVNPYLQSPSADSMTVMFESHDNNFSVHYRALGQGNFQQLPASNVSGSSTVFQAQIDGLVSSSNYEYFVRSENGDTPVYRFRTWPAAGDAVDDFKFIVLSDTQGDWPERFQDIVRNGLIGVECGGDVNRCPENIAAIVIPGDLVTSGGIVSQWRNEFFAMARNISPYVPLIPSIGNHDYNISNYLKYFKLPENGTAGYLEQWYYIDYANLRLIGLNSNTSLGEAMHNAQGQWLDSLLAGTAQSSAIDYVFFQLHHPCKSELWLPGENPVTCDFVQRVEDFSAQTGTITGHLFGHTHAYSRGQSRDVKHLWLNAATSAGDIDFWGEYAQRDYDEFQKSYDEYGYSALTFSAQGAPGVHVQRRSGGDDRDYYGYSDASSRDDFVIGGANTAPNAPVAQAPSGQIDDVAVELQAGAFGDVDGDSHLASHWQVSTAAGDYSNPVVDIWGNKTRSENIWYEMNIQQGVDITRYTVGGLAGNTTYFWRVRYRDEHWEWSDWSQEMQFTTPNLQETGNLVANPGAESGIGGWTVEQGNLESLTQGECNGVSPNSGSRYFSIGGLCSESAQARARQRIDLASYRDAIAGGDVSASFGAYMRNWSGSDLPEIYLEFLDQQQNVIGSSEVISSATTSWTGVSDAERVPENTHAIDLWIRGTRNNGSDNDSYIDDIRLTLLLPDDGGSAPQIPSDNLLANPGAEQGTDHWQVLSGYLESLASGECNGVSPHSGSRYFAVGALCDEAAVAEAMQNVDVSAYAAAIDAGLRVEYAGYMRNWNGNDVPEIFVVFIDAGGQVLDSTSAISNVGTSFALRSNTVDIPAGTRSLEFHLRGTRNRGTDNDSYLDDLSLRLVQ</sequence>
<dbReference type="Pfam" id="PF00149">
    <property type="entry name" value="Metallophos"/>
    <property type="match status" value="1"/>
</dbReference>
<keyword evidence="1" id="KW-0732">Signal</keyword>
<dbReference type="InterPro" id="IPR013783">
    <property type="entry name" value="Ig-like_fold"/>
</dbReference>
<evidence type="ECO:0000313" key="3">
    <source>
        <dbReference type="EMBL" id="MFC6634185.1"/>
    </source>
</evidence>